<accession>A0ABW7Q721</accession>
<evidence type="ECO:0000256" key="1">
    <source>
        <dbReference type="ARBA" id="ARBA00006249"/>
    </source>
</evidence>
<dbReference type="Pfam" id="PF07519">
    <property type="entry name" value="Tannase"/>
    <property type="match status" value="1"/>
</dbReference>
<feature type="chain" id="PRO_5046245092" evidence="8">
    <location>
        <begin position="34"/>
        <end position="544"/>
    </location>
</feature>
<keyword evidence="7" id="KW-1015">Disulfide bond</keyword>
<evidence type="ECO:0000313" key="10">
    <source>
        <dbReference type="Proteomes" id="UP001610861"/>
    </source>
</evidence>
<keyword evidence="4 8" id="KW-0732">Signal</keyword>
<gene>
    <name evidence="9" type="ORF">ACH3VR_09860</name>
</gene>
<proteinExistence type="inferred from homology"/>
<evidence type="ECO:0000256" key="6">
    <source>
        <dbReference type="ARBA" id="ARBA00022837"/>
    </source>
</evidence>
<dbReference type="Proteomes" id="UP001610861">
    <property type="component" value="Unassembled WGS sequence"/>
</dbReference>
<sequence>MRRRRSAFTAAFGALVLGATVLTGWAGASPATAADGAPGIDEQRCAALGDFTIPAKKIDLPTTGADVTSATWVADSGGQCRVVGDIHPVDPAAPRIEFQVNLPANWNQRALQMGGGGYDGTLVTGLGAYSLQPAGQPTPLQQGFVTLGSDGGHKGAGFDSSFGLNDEALANYGTDSIKKTHDAALAVMKEIYKKTPRYFYFVGFSQGGHEAINAAGLYPKDYDGVVSGTPAYNVAMMHAGIGSAYRDALYRDGGIGWLNQAKTQLIVHAVYQTCDGLDGVADGIISDTKTCLGTFDVQTLRCPDGADTGDSCLSDAQIATADMIGSEHDLGFPIEGNSIVPASPIYYGALYSAFNLGSVSQPAYPASGKEAFQYSVLNAIATNIVTRDPNYDTRTFDLDEWSARIQEVGKVLDSTQVDLTKFSQRGGKMILTTGLADDGVVPENTRAFYERQVAAFSGKKLDGFLRYYEMPGFSHGFGPFSVTYDALPALMNWVENGVAPQNLVMTDANAATAGRTRPMCEFPAWPKYTGSDPASAASFTCVTQ</sequence>
<keyword evidence="2" id="KW-0719">Serine esterase</keyword>
<dbReference type="EMBL" id="JBIQWL010000003">
    <property type="protein sequence ID" value="MFH8250656.1"/>
    <property type="molecule type" value="Genomic_DNA"/>
</dbReference>
<dbReference type="RefSeq" id="WP_396640614.1">
    <property type="nucleotide sequence ID" value="NZ_JBIQWL010000003.1"/>
</dbReference>
<comment type="similarity">
    <text evidence="1">Belongs to the tannase family.</text>
</comment>
<dbReference type="InterPro" id="IPR011118">
    <property type="entry name" value="Tannase/feruloyl_esterase"/>
</dbReference>
<feature type="signal peptide" evidence="8">
    <location>
        <begin position="1"/>
        <end position="33"/>
    </location>
</feature>
<dbReference type="InterPro" id="IPR029058">
    <property type="entry name" value="AB_hydrolase_fold"/>
</dbReference>
<keyword evidence="5 9" id="KW-0378">Hydrolase</keyword>
<comment type="caution">
    <text evidence="9">The sequence shown here is derived from an EMBL/GenBank/DDBJ whole genome shotgun (WGS) entry which is preliminary data.</text>
</comment>
<dbReference type="PANTHER" id="PTHR33938:SF15">
    <property type="entry name" value="FERULOYL ESTERASE B-RELATED"/>
    <property type="match status" value="1"/>
</dbReference>
<dbReference type="Gene3D" id="3.40.50.1820">
    <property type="entry name" value="alpha/beta hydrolase"/>
    <property type="match status" value="1"/>
</dbReference>
<keyword evidence="10" id="KW-1185">Reference proteome</keyword>
<keyword evidence="6" id="KW-0106">Calcium</keyword>
<reference evidence="9 10" key="1">
    <citation type="submission" date="2024-09" db="EMBL/GenBank/DDBJ databases">
        <authorList>
            <person name="Pan X."/>
        </authorList>
    </citation>
    <scope>NUCLEOTIDE SEQUENCE [LARGE SCALE GENOMIC DNA]</scope>
    <source>
        <strain evidence="9 10">B2969</strain>
    </source>
</reference>
<protein>
    <submittedName>
        <fullName evidence="9">Tannase/feruloyl esterase family alpha/beta hydrolase</fullName>
    </submittedName>
</protein>
<keyword evidence="3" id="KW-0479">Metal-binding</keyword>
<evidence type="ECO:0000256" key="5">
    <source>
        <dbReference type="ARBA" id="ARBA00022801"/>
    </source>
</evidence>
<evidence type="ECO:0000256" key="3">
    <source>
        <dbReference type="ARBA" id="ARBA00022723"/>
    </source>
</evidence>
<dbReference type="GO" id="GO:0016787">
    <property type="term" value="F:hydrolase activity"/>
    <property type="evidence" value="ECO:0007669"/>
    <property type="project" value="UniProtKB-KW"/>
</dbReference>
<evidence type="ECO:0000256" key="2">
    <source>
        <dbReference type="ARBA" id="ARBA00022487"/>
    </source>
</evidence>
<organism evidence="9 10">
    <name type="scientific">Microbacterium alkaliflavum</name>
    <dbReference type="NCBI Taxonomy" id="3248839"/>
    <lineage>
        <taxon>Bacteria</taxon>
        <taxon>Bacillati</taxon>
        <taxon>Actinomycetota</taxon>
        <taxon>Actinomycetes</taxon>
        <taxon>Micrococcales</taxon>
        <taxon>Microbacteriaceae</taxon>
        <taxon>Microbacterium</taxon>
    </lineage>
</organism>
<evidence type="ECO:0000256" key="7">
    <source>
        <dbReference type="ARBA" id="ARBA00023157"/>
    </source>
</evidence>
<evidence type="ECO:0000256" key="4">
    <source>
        <dbReference type="ARBA" id="ARBA00022729"/>
    </source>
</evidence>
<dbReference type="SUPFAM" id="SSF53474">
    <property type="entry name" value="alpha/beta-Hydrolases"/>
    <property type="match status" value="1"/>
</dbReference>
<evidence type="ECO:0000256" key="8">
    <source>
        <dbReference type="SAM" id="SignalP"/>
    </source>
</evidence>
<dbReference type="PANTHER" id="PTHR33938">
    <property type="entry name" value="FERULOYL ESTERASE B-RELATED"/>
    <property type="match status" value="1"/>
</dbReference>
<name>A0ABW7Q721_9MICO</name>
<evidence type="ECO:0000313" key="9">
    <source>
        <dbReference type="EMBL" id="MFH8250656.1"/>
    </source>
</evidence>